<evidence type="ECO:0000313" key="3">
    <source>
        <dbReference type="Proteomes" id="UP001066276"/>
    </source>
</evidence>
<name>A0AAV7MEJ6_PLEWA</name>
<gene>
    <name evidence="2" type="ORF">NDU88_007028</name>
</gene>
<keyword evidence="3" id="KW-1185">Reference proteome</keyword>
<organism evidence="2 3">
    <name type="scientific">Pleurodeles waltl</name>
    <name type="common">Iberian ribbed newt</name>
    <dbReference type="NCBI Taxonomy" id="8319"/>
    <lineage>
        <taxon>Eukaryota</taxon>
        <taxon>Metazoa</taxon>
        <taxon>Chordata</taxon>
        <taxon>Craniata</taxon>
        <taxon>Vertebrata</taxon>
        <taxon>Euteleostomi</taxon>
        <taxon>Amphibia</taxon>
        <taxon>Batrachia</taxon>
        <taxon>Caudata</taxon>
        <taxon>Salamandroidea</taxon>
        <taxon>Salamandridae</taxon>
        <taxon>Pleurodelinae</taxon>
        <taxon>Pleurodeles</taxon>
    </lineage>
</organism>
<dbReference type="AlphaFoldDB" id="A0AAV7MEJ6"/>
<accession>A0AAV7MEJ6</accession>
<reference evidence="2" key="1">
    <citation type="journal article" date="2022" name="bioRxiv">
        <title>Sequencing and chromosome-scale assembly of the giantPleurodeles waltlgenome.</title>
        <authorList>
            <person name="Brown T."/>
            <person name="Elewa A."/>
            <person name="Iarovenko S."/>
            <person name="Subramanian E."/>
            <person name="Araus A.J."/>
            <person name="Petzold A."/>
            <person name="Susuki M."/>
            <person name="Suzuki K.-i.T."/>
            <person name="Hayashi T."/>
            <person name="Toyoda A."/>
            <person name="Oliveira C."/>
            <person name="Osipova E."/>
            <person name="Leigh N.D."/>
            <person name="Simon A."/>
            <person name="Yun M.H."/>
        </authorList>
    </citation>
    <scope>NUCLEOTIDE SEQUENCE</scope>
    <source>
        <strain evidence="2">20211129_DDA</strain>
        <tissue evidence="2">Liver</tissue>
    </source>
</reference>
<protein>
    <submittedName>
        <fullName evidence="2">Uncharacterized protein</fullName>
    </submittedName>
</protein>
<proteinExistence type="predicted"/>
<evidence type="ECO:0000313" key="2">
    <source>
        <dbReference type="EMBL" id="KAJ1101967.1"/>
    </source>
</evidence>
<evidence type="ECO:0000256" key="1">
    <source>
        <dbReference type="SAM" id="MobiDB-lite"/>
    </source>
</evidence>
<sequence>MENDCEMTSGRGAEDGEMTSGQGAEDGEMTSGQGAEDGEMTSGQGAEDGEMTSGRGAEDGEMTSGQGAEDGEMTCKVQECTHYLIEMPLAGLEHGGVHAEVHVHRWAFLLHPRVEQNLLPHKAPACPPPGSTAIRG</sequence>
<feature type="region of interest" description="Disordered" evidence="1">
    <location>
        <begin position="1"/>
        <end position="73"/>
    </location>
</feature>
<dbReference type="EMBL" id="JANPWB010000014">
    <property type="protein sequence ID" value="KAJ1101967.1"/>
    <property type="molecule type" value="Genomic_DNA"/>
</dbReference>
<comment type="caution">
    <text evidence="2">The sequence shown here is derived from an EMBL/GenBank/DDBJ whole genome shotgun (WGS) entry which is preliminary data.</text>
</comment>
<dbReference type="Proteomes" id="UP001066276">
    <property type="component" value="Chromosome 10"/>
</dbReference>